<name>A0AAD8S6W6_LOLMU</name>
<proteinExistence type="predicted"/>
<dbReference type="Proteomes" id="UP001231189">
    <property type="component" value="Unassembled WGS sequence"/>
</dbReference>
<evidence type="ECO:0000313" key="2">
    <source>
        <dbReference type="EMBL" id="KAK1646329.1"/>
    </source>
</evidence>
<organism evidence="2 3">
    <name type="scientific">Lolium multiflorum</name>
    <name type="common">Italian ryegrass</name>
    <name type="synonym">Lolium perenne subsp. multiflorum</name>
    <dbReference type="NCBI Taxonomy" id="4521"/>
    <lineage>
        <taxon>Eukaryota</taxon>
        <taxon>Viridiplantae</taxon>
        <taxon>Streptophyta</taxon>
        <taxon>Embryophyta</taxon>
        <taxon>Tracheophyta</taxon>
        <taxon>Spermatophyta</taxon>
        <taxon>Magnoliopsida</taxon>
        <taxon>Liliopsida</taxon>
        <taxon>Poales</taxon>
        <taxon>Poaceae</taxon>
        <taxon>BOP clade</taxon>
        <taxon>Pooideae</taxon>
        <taxon>Poodae</taxon>
        <taxon>Poeae</taxon>
        <taxon>Poeae Chloroplast Group 2 (Poeae type)</taxon>
        <taxon>Loliodinae</taxon>
        <taxon>Loliinae</taxon>
        <taxon>Lolium</taxon>
    </lineage>
</organism>
<gene>
    <name evidence="2" type="ORF">QYE76_064134</name>
</gene>
<dbReference type="PANTHER" id="PTHR31676:SF64">
    <property type="entry name" value="UBIQUITIN-LIKE PROTEASE FAMILY PROFILE DOMAIN-CONTAINING PROTEIN"/>
    <property type="match status" value="1"/>
</dbReference>
<comment type="caution">
    <text evidence="2">The sequence shown here is derived from an EMBL/GenBank/DDBJ whole genome shotgun (WGS) entry which is preliminary data.</text>
</comment>
<dbReference type="PANTHER" id="PTHR31676">
    <property type="entry name" value="T31J12.3 PROTEIN-RELATED"/>
    <property type="match status" value="1"/>
</dbReference>
<feature type="chain" id="PRO_5042222297" evidence="1">
    <location>
        <begin position="23"/>
        <end position="147"/>
    </location>
</feature>
<reference evidence="2" key="1">
    <citation type="submission" date="2023-07" db="EMBL/GenBank/DDBJ databases">
        <title>A chromosome-level genome assembly of Lolium multiflorum.</title>
        <authorList>
            <person name="Chen Y."/>
            <person name="Copetti D."/>
            <person name="Kolliker R."/>
            <person name="Studer B."/>
        </authorList>
    </citation>
    <scope>NUCLEOTIDE SEQUENCE</scope>
    <source>
        <strain evidence="2">02402/16</strain>
        <tissue evidence="2">Leaf</tissue>
    </source>
</reference>
<dbReference type="SUPFAM" id="SSF141562">
    <property type="entry name" value="At5g01610-like"/>
    <property type="match status" value="1"/>
</dbReference>
<dbReference type="Gene3D" id="2.30.240.10">
    <property type="entry name" value="At5g01610-like"/>
    <property type="match status" value="1"/>
</dbReference>
<accession>A0AAD8S6W6</accession>
<evidence type="ECO:0000256" key="1">
    <source>
        <dbReference type="SAM" id="SignalP"/>
    </source>
</evidence>
<protein>
    <submittedName>
        <fullName evidence="2">Uncharacterized protein</fullName>
    </submittedName>
</protein>
<keyword evidence="1" id="KW-0732">Signal</keyword>
<feature type="signal peptide" evidence="1">
    <location>
        <begin position="1"/>
        <end position="22"/>
    </location>
</feature>
<dbReference type="InterPro" id="IPR036758">
    <property type="entry name" value="At5g01610-like"/>
</dbReference>
<dbReference type="AlphaFoldDB" id="A0AAD8S6W6"/>
<dbReference type="EMBL" id="JAUUTY010000004">
    <property type="protein sequence ID" value="KAK1646329.1"/>
    <property type="molecule type" value="Genomic_DNA"/>
</dbReference>
<sequence>MAKNQLLLVLLVVAASFTASYAARNKISSTRATPTVYEMLANYNFPPGILPEGVQNYTLNADGSFDVFLPSACEIDVSSFKLQYESTIHGSIKNMVIDELQGVSVNVAVTRVGITGVDRDGDDLKFDAGVISKSFPVGTFAVSPYCS</sequence>
<keyword evidence="3" id="KW-1185">Reference proteome</keyword>
<dbReference type="Pfam" id="PF04398">
    <property type="entry name" value="DUF538"/>
    <property type="match status" value="1"/>
</dbReference>
<evidence type="ECO:0000313" key="3">
    <source>
        <dbReference type="Proteomes" id="UP001231189"/>
    </source>
</evidence>
<dbReference type="InterPro" id="IPR007493">
    <property type="entry name" value="DUF538"/>
</dbReference>